<dbReference type="EMBL" id="JAEQMG010000163">
    <property type="protein sequence ID" value="MBK6089968.1"/>
    <property type="molecule type" value="Genomic_DNA"/>
</dbReference>
<keyword evidence="6" id="KW-1185">Reference proteome</keyword>
<comment type="similarity">
    <text evidence="1">Belongs to the GTP cyclohydrolase I type 2/NIF3 family.</text>
</comment>
<feature type="binding site" evidence="4">
    <location>
        <position position="214"/>
    </location>
    <ligand>
        <name>a divalent metal cation</name>
        <dbReference type="ChEBI" id="CHEBI:60240"/>
        <label>1</label>
    </ligand>
</feature>
<dbReference type="RefSeq" id="WP_201428658.1">
    <property type="nucleotide sequence ID" value="NZ_JAEQMG010000163.1"/>
</dbReference>
<proteinExistence type="inferred from homology"/>
<comment type="caution">
    <text evidence="5">The sequence shown here is derived from an EMBL/GenBank/DDBJ whole genome shotgun (WGS) entry which is preliminary data.</text>
</comment>
<evidence type="ECO:0000256" key="4">
    <source>
        <dbReference type="PIRSR" id="PIRSR602678-1"/>
    </source>
</evidence>
<dbReference type="NCBIfam" id="TIGR00486">
    <property type="entry name" value="YbgI_SA1388"/>
    <property type="match status" value="1"/>
</dbReference>
<evidence type="ECO:0000256" key="1">
    <source>
        <dbReference type="ARBA" id="ARBA00006964"/>
    </source>
</evidence>
<dbReference type="InterPro" id="IPR036069">
    <property type="entry name" value="DUF34/NIF3_sf"/>
</dbReference>
<keyword evidence="3 4" id="KW-0479">Metal-binding</keyword>
<dbReference type="PANTHER" id="PTHR13799">
    <property type="entry name" value="NGG1 INTERACTING FACTOR 3"/>
    <property type="match status" value="1"/>
</dbReference>
<name>A0A934WU37_9FIRM</name>
<dbReference type="InterPro" id="IPR002678">
    <property type="entry name" value="DUF34/NIF3"/>
</dbReference>
<protein>
    <recommendedName>
        <fullName evidence="2">GTP cyclohydrolase 1 type 2 homolog</fullName>
    </recommendedName>
</protein>
<feature type="binding site" evidence="4">
    <location>
        <position position="210"/>
    </location>
    <ligand>
        <name>a divalent metal cation</name>
        <dbReference type="ChEBI" id="CHEBI:60240"/>
        <label>1</label>
    </ligand>
</feature>
<gene>
    <name evidence="5" type="ORF">JKK62_15185</name>
</gene>
<feature type="binding site" evidence="4">
    <location>
        <position position="64"/>
    </location>
    <ligand>
        <name>a divalent metal cation</name>
        <dbReference type="ChEBI" id="CHEBI:60240"/>
        <label>2</label>
    </ligand>
</feature>
<evidence type="ECO:0000256" key="3">
    <source>
        <dbReference type="ARBA" id="ARBA00022723"/>
    </source>
</evidence>
<sequence>MKLSSIIAFAQQIAPFESAAEWDNVGLLVGSPEWEIDRVLLALDITPDVVREAHQKGARLIISHHPVIFSPLHTLDPDHAEYLLAKYDIAALCLHTNLDRAEQGVNTALGAALELKNTTLYPEDFLLVGESAEPCSAEAYAAFVKEKLHAPSVRFTEGKVTRVAVSSGGGGEGVELAAKYGFDAFVTGELKHHQYLYAKQHGIAAFDAGHFPTEDVVIAPLRDLLAAKFPEVEFVISEKNSCPYRAV</sequence>
<dbReference type="Proteomes" id="UP000633365">
    <property type="component" value="Unassembled WGS sequence"/>
</dbReference>
<dbReference type="AlphaFoldDB" id="A0A934WU37"/>
<accession>A0A934WU37</accession>
<reference evidence="5" key="1">
    <citation type="submission" date="2021-01" db="EMBL/GenBank/DDBJ databases">
        <title>Genome public.</title>
        <authorList>
            <person name="Liu C."/>
            <person name="Sun Q."/>
        </authorList>
    </citation>
    <scope>NUCLEOTIDE SEQUENCE</scope>
    <source>
        <strain evidence="5">M6</strain>
    </source>
</reference>
<evidence type="ECO:0000256" key="2">
    <source>
        <dbReference type="ARBA" id="ARBA00022112"/>
    </source>
</evidence>
<feature type="binding site" evidence="4">
    <location>
        <position position="99"/>
    </location>
    <ligand>
        <name>a divalent metal cation</name>
        <dbReference type="ChEBI" id="CHEBI:60240"/>
        <label>1</label>
    </ligand>
</feature>
<dbReference type="PANTHER" id="PTHR13799:SF14">
    <property type="entry name" value="GTP CYCLOHYDROLASE 1 TYPE 2 HOMOLOG"/>
    <property type="match status" value="1"/>
</dbReference>
<dbReference type="GO" id="GO:0005737">
    <property type="term" value="C:cytoplasm"/>
    <property type="evidence" value="ECO:0007669"/>
    <property type="project" value="TreeGrafter"/>
</dbReference>
<dbReference type="SUPFAM" id="SSF102705">
    <property type="entry name" value="NIF3 (NGG1p interacting factor 3)-like"/>
    <property type="match status" value="1"/>
</dbReference>
<dbReference type="Pfam" id="PF01784">
    <property type="entry name" value="DUF34_NIF3"/>
    <property type="match status" value="1"/>
</dbReference>
<dbReference type="GO" id="GO:0046872">
    <property type="term" value="F:metal ion binding"/>
    <property type="evidence" value="ECO:0007669"/>
    <property type="project" value="UniProtKB-KW"/>
</dbReference>
<dbReference type="FunFam" id="3.40.1390.30:FF:000001">
    <property type="entry name" value="GTP cyclohydrolase 1 type 2"/>
    <property type="match status" value="1"/>
</dbReference>
<feature type="binding site" evidence="4">
    <location>
        <position position="65"/>
    </location>
    <ligand>
        <name>a divalent metal cation</name>
        <dbReference type="ChEBI" id="CHEBI:60240"/>
        <label>1</label>
    </ligand>
</feature>
<dbReference type="Gene3D" id="3.40.1390.30">
    <property type="entry name" value="NIF3 (NGG1p interacting factor 3)-like"/>
    <property type="match status" value="2"/>
</dbReference>
<organism evidence="5 6">
    <name type="scientific">Ruminococcus difficilis</name>
    <dbReference type="NCBI Taxonomy" id="2763069"/>
    <lineage>
        <taxon>Bacteria</taxon>
        <taxon>Bacillati</taxon>
        <taxon>Bacillota</taxon>
        <taxon>Clostridia</taxon>
        <taxon>Eubacteriales</taxon>
        <taxon>Oscillospiraceae</taxon>
        <taxon>Ruminococcus</taxon>
    </lineage>
</organism>
<evidence type="ECO:0000313" key="5">
    <source>
        <dbReference type="EMBL" id="MBK6089968.1"/>
    </source>
</evidence>
<evidence type="ECO:0000313" key="6">
    <source>
        <dbReference type="Proteomes" id="UP000633365"/>
    </source>
</evidence>